<dbReference type="Pfam" id="PF16656">
    <property type="entry name" value="Pur_ac_phosph_N"/>
    <property type="match status" value="1"/>
</dbReference>
<dbReference type="RefSeq" id="WP_209655820.1">
    <property type="nucleotide sequence ID" value="NZ_JAGJCB010000015.1"/>
</dbReference>
<dbReference type="Gene3D" id="2.60.40.380">
    <property type="entry name" value="Purple acid phosphatase-like, N-terminal"/>
    <property type="match status" value="1"/>
</dbReference>
<dbReference type="Proteomes" id="UP000670776">
    <property type="component" value="Unassembled WGS sequence"/>
</dbReference>
<name>A0ABS4BWF8_9FLAO</name>
<dbReference type="PANTHER" id="PTHR45867">
    <property type="entry name" value="PURPLE ACID PHOSPHATASE"/>
    <property type="match status" value="1"/>
</dbReference>
<feature type="domain" description="Calcineurin-like phosphoesterase" evidence="2">
    <location>
        <begin position="147"/>
        <end position="327"/>
    </location>
</feature>
<accession>A0ABS4BWF8</accession>
<dbReference type="SUPFAM" id="SSF56300">
    <property type="entry name" value="Metallo-dependent phosphatases"/>
    <property type="match status" value="1"/>
</dbReference>
<dbReference type="PROSITE" id="PS51257">
    <property type="entry name" value="PROKAR_LIPOPROTEIN"/>
    <property type="match status" value="1"/>
</dbReference>
<evidence type="ECO:0000313" key="5">
    <source>
        <dbReference type="Proteomes" id="UP000670776"/>
    </source>
</evidence>
<gene>
    <name evidence="4" type="ORF">J8H85_13895</name>
</gene>
<keyword evidence="5" id="KW-1185">Reference proteome</keyword>
<evidence type="ECO:0000313" key="4">
    <source>
        <dbReference type="EMBL" id="MBP0904928.1"/>
    </source>
</evidence>
<dbReference type="EMBL" id="JAGJCB010000015">
    <property type="protein sequence ID" value="MBP0904928.1"/>
    <property type="molecule type" value="Genomic_DNA"/>
</dbReference>
<evidence type="ECO:0000256" key="1">
    <source>
        <dbReference type="ARBA" id="ARBA00022729"/>
    </source>
</evidence>
<evidence type="ECO:0000259" key="3">
    <source>
        <dbReference type="Pfam" id="PF16656"/>
    </source>
</evidence>
<sequence length="426" mass="48532">MKKTVSIKIILILSVILMISCKVTNTNEHISQKEIRIESFGDKPILLREPYLQMIRSNTATITWKTNGIATKSIVVVQEKNHTTRTLVEGKLLTHEGNKFNEVVLKNLKPNTKYSYSIYSNGHLLASGEDYFFNTTPNNKRVGFSFYALGDIGAQEHISFAKEPAKCITELKVKPDFGLGLGDIVYPKGESKNYDDQLFKPFQEVFKNTPFYPVPGNHDWYSDPEKNFTKEWSLPNNEHYYSFTYSNALFIGLDSSNGDFYDAKNQVAWLKETLSENKGKHNWIVVFLHHNGKSCTYKEDYDHVMALYEIFANNQVDIVLNGHAHTYERLKPYDKNGAIDQSETNHRNYKNLKNKFVSITIGAGGKINKKWEPNPNNPDNCVDGSIVAFSKHVPSFGLFSINGNKLNFAAINSFTGEKFDEFSIIK</sequence>
<reference evidence="4 5" key="1">
    <citation type="submission" date="2021-04" db="EMBL/GenBank/DDBJ databases">
        <title>Mariniflexile gromovii gen. nov., sp. nov., a gliding bacterium isolated from the sea urchin Strongylocentrotus intermedius.</title>
        <authorList>
            <person name="Ko S."/>
            <person name="Le V."/>
            <person name="Ahn C.-Y."/>
            <person name="Oh H.-M."/>
        </authorList>
    </citation>
    <scope>NUCLEOTIDE SEQUENCE [LARGE SCALE GENOMIC DNA]</scope>
    <source>
        <strain evidence="4 5">KCTC 12570</strain>
    </source>
</reference>
<comment type="caution">
    <text evidence="4">The sequence shown here is derived from an EMBL/GenBank/DDBJ whole genome shotgun (WGS) entry which is preliminary data.</text>
</comment>
<dbReference type="Gene3D" id="3.60.21.10">
    <property type="match status" value="1"/>
</dbReference>
<dbReference type="InterPro" id="IPR015914">
    <property type="entry name" value="PAPs_N"/>
</dbReference>
<proteinExistence type="predicted"/>
<evidence type="ECO:0000259" key="2">
    <source>
        <dbReference type="Pfam" id="PF00149"/>
    </source>
</evidence>
<keyword evidence="1" id="KW-0732">Signal</keyword>
<protein>
    <submittedName>
        <fullName evidence="4">Metallophosphoesterase family protein</fullName>
    </submittedName>
</protein>
<dbReference type="InterPro" id="IPR008963">
    <property type="entry name" value="Purple_acid_Pase-like_N"/>
</dbReference>
<dbReference type="InterPro" id="IPR004843">
    <property type="entry name" value="Calcineurin-like_PHP"/>
</dbReference>
<dbReference type="CDD" id="cd00063">
    <property type="entry name" value="FN3"/>
    <property type="match status" value="1"/>
</dbReference>
<organism evidence="4 5">
    <name type="scientific">Mariniflexile gromovii</name>
    <dbReference type="NCBI Taxonomy" id="362523"/>
    <lineage>
        <taxon>Bacteria</taxon>
        <taxon>Pseudomonadati</taxon>
        <taxon>Bacteroidota</taxon>
        <taxon>Flavobacteriia</taxon>
        <taxon>Flavobacteriales</taxon>
        <taxon>Flavobacteriaceae</taxon>
        <taxon>Mariniflexile</taxon>
    </lineage>
</organism>
<dbReference type="PANTHER" id="PTHR45867:SF3">
    <property type="entry name" value="ACID PHOSPHATASE TYPE 7"/>
    <property type="match status" value="1"/>
</dbReference>
<dbReference type="InterPro" id="IPR003961">
    <property type="entry name" value="FN3_dom"/>
</dbReference>
<dbReference type="SUPFAM" id="SSF49363">
    <property type="entry name" value="Purple acid phosphatase, N-terminal domain"/>
    <property type="match status" value="1"/>
</dbReference>
<dbReference type="InterPro" id="IPR029052">
    <property type="entry name" value="Metallo-depent_PP-like"/>
</dbReference>
<feature type="domain" description="Purple acid phosphatase N-terminal" evidence="3">
    <location>
        <begin position="55"/>
        <end position="135"/>
    </location>
</feature>
<dbReference type="Pfam" id="PF00149">
    <property type="entry name" value="Metallophos"/>
    <property type="match status" value="1"/>
</dbReference>